<sequence>MSFLAIYRKIVRIEIGILAGFLGLGGLVTFAIHVMQGHAMVGLHSLLHAWFSGLMAMVVLQTSVVLLRRAFEGRG</sequence>
<keyword evidence="1" id="KW-1133">Transmembrane helix</keyword>
<dbReference type="EMBL" id="LXQC01000117">
    <property type="protein sequence ID" value="TFE70107.1"/>
    <property type="molecule type" value="Genomic_DNA"/>
</dbReference>
<name>A0A4Y8PES2_9BACT</name>
<dbReference type="Proteomes" id="UP000297713">
    <property type="component" value="Unassembled WGS sequence"/>
</dbReference>
<dbReference type="AlphaFoldDB" id="A0A4Y8PES2"/>
<feature type="transmembrane region" description="Helical" evidence="1">
    <location>
        <begin position="12"/>
        <end position="35"/>
    </location>
</feature>
<keyword evidence="1" id="KW-0812">Transmembrane</keyword>
<evidence type="ECO:0000313" key="2">
    <source>
        <dbReference type="EMBL" id="TFE70107.1"/>
    </source>
</evidence>
<organism evidence="2 3">
    <name type="scientific">Methylacidiphilum caldifontis</name>
    <dbReference type="NCBI Taxonomy" id="2795386"/>
    <lineage>
        <taxon>Bacteria</taxon>
        <taxon>Pseudomonadati</taxon>
        <taxon>Verrucomicrobiota</taxon>
        <taxon>Methylacidiphilae</taxon>
        <taxon>Methylacidiphilales</taxon>
        <taxon>Methylacidiphilaceae</taxon>
        <taxon>Methylacidiphilum (ex Ratnadevi et al. 2023)</taxon>
    </lineage>
</organism>
<reference evidence="2 3" key="1">
    <citation type="submission" date="2016-05" db="EMBL/GenBank/DDBJ databases">
        <title>Diversity and Homogeneity among Thermoacidophilic Verrucomicrobia Methanotrophs Linked with Geographical Origin.</title>
        <authorList>
            <person name="Erikstad H.-A."/>
            <person name="Smestad N.B."/>
            <person name="Ceballos R.M."/>
            <person name="Birkeland N.-K."/>
        </authorList>
    </citation>
    <scope>NUCLEOTIDE SEQUENCE [LARGE SCALE GENOMIC DNA]</scope>
    <source>
        <strain evidence="2 3">Phi</strain>
    </source>
</reference>
<proteinExistence type="predicted"/>
<feature type="transmembrane region" description="Helical" evidence="1">
    <location>
        <begin position="47"/>
        <end position="67"/>
    </location>
</feature>
<keyword evidence="3" id="KW-1185">Reference proteome</keyword>
<gene>
    <name evidence="2" type="ORF">A7Q10_11180</name>
</gene>
<keyword evidence="1" id="KW-0472">Membrane</keyword>
<comment type="caution">
    <text evidence="2">The sequence shown here is derived from an EMBL/GenBank/DDBJ whole genome shotgun (WGS) entry which is preliminary data.</text>
</comment>
<accession>A0A4Y8PES2</accession>
<evidence type="ECO:0000256" key="1">
    <source>
        <dbReference type="SAM" id="Phobius"/>
    </source>
</evidence>
<protein>
    <submittedName>
        <fullName evidence="2">Uncharacterized protein</fullName>
    </submittedName>
</protein>
<evidence type="ECO:0000313" key="3">
    <source>
        <dbReference type="Proteomes" id="UP000297713"/>
    </source>
</evidence>